<proteinExistence type="predicted"/>
<name>A0A0F8WI67_9ZZZZ</name>
<organism evidence="2">
    <name type="scientific">marine sediment metagenome</name>
    <dbReference type="NCBI Taxonomy" id="412755"/>
    <lineage>
        <taxon>unclassified sequences</taxon>
        <taxon>metagenomes</taxon>
        <taxon>ecological metagenomes</taxon>
    </lineage>
</organism>
<accession>A0A0F8WI67</accession>
<protein>
    <submittedName>
        <fullName evidence="2">Uncharacterized protein</fullName>
    </submittedName>
</protein>
<keyword evidence="1" id="KW-0175">Coiled coil</keyword>
<gene>
    <name evidence="2" type="ORF">LCGC14_3063240</name>
</gene>
<dbReference type="EMBL" id="LAZR01064927">
    <property type="protein sequence ID" value="KKK56567.1"/>
    <property type="molecule type" value="Genomic_DNA"/>
</dbReference>
<feature type="coiled-coil region" evidence="1">
    <location>
        <begin position="145"/>
        <end position="175"/>
    </location>
</feature>
<comment type="caution">
    <text evidence="2">The sequence shown here is derived from an EMBL/GenBank/DDBJ whole genome shotgun (WGS) entry which is preliminary data.</text>
</comment>
<evidence type="ECO:0000313" key="2">
    <source>
        <dbReference type="EMBL" id="KKK56567.1"/>
    </source>
</evidence>
<dbReference type="AlphaFoldDB" id="A0A0F8WI67"/>
<evidence type="ECO:0000256" key="1">
    <source>
        <dbReference type="SAM" id="Coils"/>
    </source>
</evidence>
<reference evidence="2" key="1">
    <citation type="journal article" date="2015" name="Nature">
        <title>Complex archaea that bridge the gap between prokaryotes and eukaryotes.</title>
        <authorList>
            <person name="Spang A."/>
            <person name="Saw J.H."/>
            <person name="Jorgensen S.L."/>
            <person name="Zaremba-Niedzwiedzka K."/>
            <person name="Martijn J."/>
            <person name="Lind A.E."/>
            <person name="van Eijk R."/>
            <person name="Schleper C."/>
            <person name="Guy L."/>
            <person name="Ettema T.J."/>
        </authorList>
    </citation>
    <scope>NUCLEOTIDE SEQUENCE</scope>
</reference>
<sequence>MVDKGHCPHGEFDLMVGCPQCIADRAGGILSQEENKKEAEPIPESTALVQVYPHGEKDVVDLLNEAQTIADKAEVFTVTTEADVELATNDLSIIAGVKKKIEAKKKEYLEPLETHKKNIIAAFAFLLDPISSADKALRVKTNDFLTEQRRKAVEAERIAREEQELARRKAELNGTPALKPEMIPTTHIQQTHRADLGMSGQMDVWKWELIDLDLVPKNYMKLDEAVITKAVKASSGKMVIAGIRIFNEPTLRVEARKS</sequence>